<evidence type="ECO:0000256" key="1">
    <source>
        <dbReference type="ARBA" id="ARBA00004651"/>
    </source>
</evidence>
<keyword evidence="3 6" id="KW-0812">Transmembrane</keyword>
<protein>
    <submittedName>
        <fullName evidence="8">MFS transporter</fullName>
    </submittedName>
</protein>
<sequence>MTQILRIAQIRPTSALSQRRPVVLRMLLASMIILVLAQGLNVFLTLAAQRNASVQTLATAIRISGHEQVFHIENAMRLGKPLAQMYGLSDTLAGLRRTLPFIEGVALINADGQLLLQDVAEGGTAMPVGAALASYRGEVLWHQRRDDLHLYLLPIHAGERQLSGFLVFLLSEDAVTNSQQESREQMLRSLLMSSALGLLLLFAATLLLQRCPERFYRRALFIAPFAAVLIAQGVFSWYNVTSFRSSYLAGLTGNVQRACDSLGREFERLLALGVDIRRFHGLDAPFQRMLDDIPELASVTLYDAEGRALFTHPRFGGAPDEQGGAAAQIQTPLRIVAADSQSASSMEGVLSARLSSAQISKGIWHRVSDAGTVALTSAIFVGELLILLAALMHRDQQSERRRRARPLLARTAAFTLLFAWALPLAIVPLHMAQLMSANRVIPAEILNALPVSAEMLFALLATLFAGRLADRHGWHWPFLAGTLICACGGLLSALSSGAGDFIAARGLVGLGYGLAWMGIQSHVYAASPPRTQMHAIASLVAGIFAGHLCGSATGGMLAEQFGAGSVFLLSAVLGLVPLLFALAFMRDHFRAPPQGTLAPASTSALRELLADRNYLALLALCVVPFSIVQVGLLYFALPLHLGAQGASPADTGRILMVYGLSVIYLGPLLGRWLGRFRQRKHFVVLAGLLGGSGLAALYLDAGLLGMLLAVFLLGIASSFGGPAQSSFALQLPAVQRAGKNRAMAIQRTADKLGQLLGPLCMGGLFALLGSQAGLSIAGLMYMLCAVAFWLLARHGDRTAASS</sequence>
<keyword evidence="2" id="KW-1003">Cell membrane</keyword>
<dbReference type="GO" id="GO:0005886">
    <property type="term" value="C:plasma membrane"/>
    <property type="evidence" value="ECO:0007669"/>
    <property type="project" value="UniProtKB-SubCell"/>
</dbReference>
<evidence type="ECO:0000256" key="2">
    <source>
        <dbReference type="ARBA" id="ARBA00022475"/>
    </source>
</evidence>
<evidence type="ECO:0000256" key="5">
    <source>
        <dbReference type="ARBA" id="ARBA00023136"/>
    </source>
</evidence>
<feature type="transmembrane region" description="Helical" evidence="6">
    <location>
        <begin position="22"/>
        <end position="44"/>
    </location>
</feature>
<dbReference type="AlphaFoldDB" id="A0A8J7K9E7"/>
<feature type="transmembrane region" description="Helical" evidence="6">
    <location>
        <begin position="536"/>
        <end position="558"/>
    </location>
</feature>
<dbReference type="PANTHER" id="PTHR43124:SF3">
    <property type="entry name" value="CHLORAMPHENICOL EFFLUX PUMP RV0191"/>
    <property type="match status" value="1"/>
</dbReference>
<gene>
    <name evidence="8" type="ORF">INR99_01430</name>
</gene>
<evidence type="ECO:0000313" key="9">
    <source>
        <dbReference type="Proteomes" id="UP000604481"/>
    </source>
</evidence>
<dbReference type="InterPro" id="IPR020846">
    <property type="entry name" value="MFS_dom"/>
</dbReference>
<comment type="caution">
    <text evidence="8">The sequence shown here is derived from an EMBL/GenBank/DDBJ whole genome shotgun (WGS) entry which is preliminary data.</text>
</comment>
<dbReference type="RefSeq" id="WP_194114505.1">
    <property type="nucleotide sequence ID" value="NZ_JADFUA010000001.1"/>
</dbReference>
<dbReference type="InterPro" id="IPR050189">
    <property type="entry name" value="MFS_Efflux_Transporters"/>
</dbReference>
<dbReference type="PANTHER" id="PTHR43124">
    <property type="entry name" value="PURINE EFFLUX PUMP PBUE"/>
    <property type="match status" value="1"/>
</dbReference>
<accession>A0A8J7K9E7</accession>
<evidence type="ECO:0000256" key="4">
    <source>
        <dbReference type="ARBA" id="ARBA00022989"/>
    </source>
</evidence>
<dbReference type="InterPro" id="IPR036259">
    <property type="entry name" value="MFS_trans_sf"/>
</dbReference>
<feature type="transmembrane region" description="Helical" evidence="6">
    <location>
        <begin position="220"/>
        <end position="238"/>
    </location>
</feature>
<feature type="transmembrane region" description="Helical" evidence="6">
    <location>
        <begin position="190"/>
        <end position="208"/>
    </location>
</feature>
<feature type="transmembrane region" description="Helical" evidence="6">
    <location>
        <begin position="412"/>
        <end position="433"/>
    </location>
</feature>
<feature type="transmembrane region" description="Helical" evidence="6">
    <location>
        <begin position="655"/>
        <end position="674"/>
    </location>
</feature>
<feature type="transmembrane region" description="Helical" evidence="6">
    <location>
        <begin position="502"/>
        <end position="524"/>
    </location>
</feature>
<keyword evidence="9" id="KW-1185">Reference proteome</keyword>
<organism evidence="8 9">
    <name type="scientific">Chitinilyticum piscinae</name>
    <dbReference type="NCBI Taxonomy" id="2866724"/>
    <lineage>
        <taxon>Bacteria</taxon>
        <taxon>Pseudomonadati</taxon>
        <taxon>Pseudomonadota</taxon>
        <taxon>Betaproteobacteria</taxon>
        <taxon>Neisseriales</taxon>
        <taxon>Chitinibacteraceae</taxon>
        <taxon>Chitinilyticum</taxon>
    </lineage>
</organism>
<keyword evidence="4 6" id="KW-1133">Transmembrane helix</keyword>
<feature type="transmembrane region" description="Helical" evidence="6">
    <location>
        <begin position="564"/>
        <end position="584"/>
    </location>
</feature>
<feature type="transmembrane region" description="Helical" evidence="6">
    <location>
        <begin position="370"/>
        <end position="391"/>
    </location>
</feature>
<name>A0A8J7K9E7_9NEIS</name>
<feature type="domain" description="Major facilitator superfamily (MFS) profile" evidence="7">
    <location>
        <begin position="409"/>
        <end position="796"/>
    </location>
</feature>
<feature type="transmembrane region" description="Helical" evidence="6">
    <location>
        <begin position="445"/>
        <end position="466"/>
    </location>
</feature>
<proteinExistence type="predicted"/>
<evidence type="ECO:0000259" key="7">
    <source>
        <dbReference type="PROSITE" id="PS50850"/>
    </source>
</evidence>
<dbReference type="SUPFAM" id="SSF103473">
    <property type="entry name" value="MFS general substrate transporter"/>
    <property type="match status" value="1"/>
</dbReference>
<dbReference type="Pfam" id="PF07690">
    <property type="entry name" value="MFS_1"/>
    <property type="match status" value="1"/>
</dbReference>
<evidence type="ECO:0000256" key="3">
    <source>
        <dbReference type="ARBA" id="ARBA00022692"/>
    </source>
</evidence>
<feature type="transmembrane region" description="Helical" evidence="6">
    <location>
        <begin position="681"/>
        <end position="699"/>
    </location>
</feature>
<feature type="transmembrane region" description="Helical" evidence="6">
    <location>
        <begin position="752"/>
        <end position="768"/>
    </location>
</feature>
<keyword evidence="5 6" id="KW-0472">Membrane</keyword>
<feature type="transmembrane region" description="Helical" evidence="6">
    <location>
        <begin position="478"/>
        <end position="496"/>
    </location>
</feature>
<comment type="subcellular location">
    <subcellularLocation>
        <location evidence="1">Cell membrane</location>
        <topology evidence="1">Multi-pass membrane protein</topology>
    </subcellularLocation>
</comment>
<evidence type="ECO:0000313" key="8">
    <source>
        <dbReference type="EMBL" id="MBE9607999.1"/>
    </source>
</evidence>
<feature type="transmembrane region" description="Helical" evidence="6">
    <location>
        <begin position="614"/>
        <end position="635"/>
    </location>
</feature>
<reference evidence="8 9" key="1">
    <citation type="submission" date="2020-10" db="EMBL/GenBank/DDBJ databases">
        <title>The genome sequence of Chitinilyticum litopenaei 4Y14.</title>
        <authorList>
            <person name="Liu Y."/>
        </authorList>
    </citation>
    <scope>NUCLEOTIDE SEQUENCE [LARGE SCALE GENOMIC DNA]</scope>
    <source>
        <strain evidence="8 9">4Y14</strain>
    </source>
</reference>
<dbReference type="Gene3D" id="1.20.1250.20">
    <property type="entry name" value="MFS general substrate transporter like domains"/>
    <property type="match status" value="1"/>
</dbReference>
<dbReference type="Proteomes" id="UP000604481">
    <property type="component" value="Unassembled WGS sequence"/>
</dbReference>
<dbReference type="InterPro" id="IPR011701">
    <property type="entry name" value="MFS"/>
</dbReference>
<feature type="transmembrane region" description="Helical" evidence="6">
    <location>
        <begin position="774"/>
        <end position="792"/>
    </location>
</feature>
<dbReference type="PROSITE" id="PS50850">
    <property type="entry name" value="MFS"/>
    <property type="match status" value="1"/>
</dbReference>
<feature type="transmembrane region" description="Helical" evidence="6">
    <location>
        <begin position="705"/>
        <end position="731"/>
    </location>
</feature>
<dbReference type="GO" id="GO:0022857">
    <property type="term" value="F:transmembrane transporter activity"/>
    <property type="evidence" value="ECO:0007669"/>
    <property type="project" value="InterPro"/>
</dbReference>
<evidence type="ECO:0000256" key="6">
    <source>
        <dbReference type="SAM" id="Phobius"/>
    </source>
</evidence>
<dbReference type="EMBL" id="JADFUA010000001">
    <property type="protein sequence ID" value="MBE9607999.1"/>
    <property type="molecule type" value="Genomic_DNA"/>
</dbReference>